<keyword evidence="2" id="KW-1185">Reference proteome</keyword>
<comment type="caution">
    <text evidence="1">The sequence shown here is derived from an EMBL/GenBank/DDBJ whole genome shotgun (WGS) entry which is preliminary data.</text>
</comment>
<gene>
    <name evidence="1" type="ORF">DL89DRAFT_266589</name>
</gene>
<name>A0A1Y1WE39_9FUNG</name>
<proteinExistence type="predicted"/>
<dbReference type="RefSeq" id="XP_040745103.1">
    <property type="nucleotide sequence ID" value="XM_040887128.1"/>
</dbReference>
<dbReference type="EMBL" id="MCFD01000004">
    <property type="protein sequence ID" value="ORX71588.1"/>
    <property type="molecule type" value="Genomic_DNA"/>
</dbReference>
<reference evidence="1 2" key="1">
    <citation type="submission" date="2016-07" db="EMBL/GenBank/DDBJ databases">
        <title>Pervasive Adenine N6-methylation of Active Genes in Fungi.</title>
        <authorList>
            <consortium name="DOE Joint Genome Institute"/>
            <person name="Mondo S.J."/>
            <person name="Dannebaum R.O."/>
            <person name="Kuo R.C."/>
            <person name="Labutti K."/>
            <person name="Haridas S."/>
            <person name="Kuo A."/>
            <person name="Salamov A."/>
            <person name="Ahrendt S.R."/>
            <person name="Lipzen A."/>
            <person name="Sullivan W."/>
            <person name="Andreopoulos W.B."/>
            <person name="Clum A."/>
            <person name="Lindquist E."/>
            <person name="Daum C."/>
            <person name="Ramamoorthy G.K."/>
            <person name="Gryganskyi A."/>
            <person name="Culley D."/>
            <person name="Magnuson J.K."/>
            <person name="James T.Y."/>
            <person name="O'Malley M.A."/>
            <person name="Stajich J.E."/>
            <person name="Spatafora J.W."/>
            <person name="Visel A."/>
            <person name="Grigoriev I.V."/>
        </authorList>
    </citation>
    <scope>NUCLEOTIDE SEQUENCE [LARGE SCALE GENOMIC DNA]</scope>
    <source>
        <strain evidence="1 2">ATCC 12442</strain>
    </source>
</reference>
<protein>
    <submittedName>
        <fullName evidence="1">Uncharacterized protein</fullName>
    </submittedName>
</protein>
<evidence type="ECO:0000313" key="1">
    <source>
        <dbReference type="EMBL" id="ORX71588.1"/>
    </source>
</evidence>
<dbReference type="AlphaFoldDB" id="A0A1Y1WE39"/>
<dbReference type="GeneID" id="63803776"/>
<sequence length="79" mass="8908">MWRQSIEKRAREKGVYICSLQALIGGYVLQHAKFEKKVKKSGCVVGGSEKGMLGARTRWFVSGVRSDNDKAGTNKYKWV</sequence>
<accession>A0A1Y1WE39</accession>
<organism evidence="1 2">
    <name type="scientific">Linderina pennispora</name>
    <dbReference type="NCBI Taxonomy" id="61395"/>
    <lineage>
        <taxon>Eukaryota</taxon>
        <taxon>Fungi</taxon>
        <taxon>Fungi incertae sedis</taxon>
        <taxon>Zoopagomycota</taxon>
        <taxon>Kickxellomycotina</taxon>
        <taxon>Kickxellomycetes</taxon>
        <taxon>Kickxellales</taxon>
        <taxon>Kickxellaceae</taxon>
        <taxon>Linderina</taxon>
    </lineage>
</organism>
<dbReference type="Proteomes" id="UP000193922">
    <property type="component" value="Unassembled WGS sequence"/>
</dbReference>
<evidence type="ECO:0000313" key="2">
    <source>
        <dbReference type="Proteomes" id="UP000193922"/>
    </source>
</evidence>